<dbReference type="EMBL" id="CAXITT010000078">
    <property type="protein sequence ID" value="CAL1530922.1"/>
    <property type="molecule type" value="Genomic_DNA"/>
</dbReference>
<proteinExistence type="predicted"/>
<dbReference type="AlphaFoldDB" id="A0AAV2HBI0"/>
<reference evidence="1 2" key="1">
    <citation type="submission" date="2024-04" db="EMBL/GenBank/DDBJ databases">
        <authorList>
            <consortium name="Genoscope - CEA"/>
            <person name="William W."/>
        </authorList>
    </citation>
    <scope>NUCLEOTIDE SEQUENCE [LARGE SCALE GENOMIC DNA]</scope>
</reference>
<protein>
    <recommendedName>
        <fullName evidence="3">Flagellar FliJ protein</fullName>
    </recommendedName>
</protein>
<evidence type="ECO:0000313" key="1">
    <source>
        <dbReference type="EMBL" id="CAL1530922.1"/>
    </source>
</evidence>
<organism evidence="1 2">
    <name type="scientific">Lymnaea stagnalis</name>
    <name type="common">Great pond snail</name>
    <name type="synonym">Helix stagnalis</name>
    <dbReference type="NCBI Taxonomy" id="6523"/>
    <lineage>
        <taxon>Eukaryota</taxon>
        <taxon>Metazoa</taxon>
        <taxon>Spiralia</taxon>
        <taxon>Lophotrochozoa</taxon>
        <taxon>Mollusca</taxon>
        <taxon>Gastropoda</taxon>
        <taxon>Heterobranchia</taxon>
        <taxon>Euthyneura</taxon>
        <taxon>Panpulmonata</taxon>
        <taxon>Hygrophila</taxon>
        <taxon>Lymnaeoidea</taxon>
        <taxon>Lymnaeidae</taxon>
        <taxon>Lymnaea</taxon>
    </lineage>
</organism>
<accession>A0AAV2HBI0</accession>
<sequence length="117" mass="13957">MSRETNLRYEQPHKPSKLYLEYMKNIKELEYLDSHNNTQKQTDQKQVFEQWLEESNKKQKAKQLATDKRNVLAELKLVAKANLLVRKRALALRIESDQKQFEAELAQMGKAFHKQRL</sequence>
<evidence type="ECO:0000313" key="2">
    <source>
        <dbReference type="Proteomes" id="UP001497497"/>
    </source>
</evidence>
<keyword evidence="2" id="KW-1185">Reference proteome</keyword>
<dbReference type="Proteomes" id="UP001497497">
    <property type="component" value="Unassembled WGS sequence"/>
</dbReference>
<comment type="caution">
    <text evidence="1">The sequence shown here is derived from an EMBL/GenBank/DDBJ whole genome shotgun (WGS) entry which is preliminary data.</text>
</comment>
<gene>
    <name evidence="1" type="ORF">GSLYS_00005047001</name>
</gene>
<evidence type="ECO:0008006" key="3">
    <source>
        <dbReference type="Google" id="ProtNLM"/>
    </source>
</evidence>
<dbReference type="Pfam" id="PF15104">
    <property type="entry name" value="CFAP141"/>
    <property type="match status" value="1"/>
</dbReference>
<dbReference type="InterPro" id="IPR029375">
    <property type="entry name" value="CFAP141"/>
</dbReference>
<name>A0AAV2HBI0_LYMST</name>